<protein>
    <submittedName>
        <fullName evidence="1">Uncharacterized protein</fullName>
    </submittedName>
</protein>
<name>A0A0E9WYD2_ANGAN</name>
<accession>A0A0E9WYD2</accession>
<reference evidence="1" key="2">
    <citation type="journal article" date="2015" name="Fish Shellfish Immunol.">
        <title>Early steps in the European eel (Anguilla anguilla)-Vibrio vulnificus interaction in the gills: Role of the RtxA13 toxin.</title>
        <authorList>
            <person name="Callol A."/>
            <person name="Pajuelo D."/>
            <person name="Ebbesson L."/>
            <person name="Teles M."/>
            <person name="MacKenzie S."/>
            <person name="Amaro C."/>
        </authorList>
    </citation>
    <scope>NUCLEOTIDE SEQUENCE</scope>
</reference>
<dbReference type="AlphaFoldDB" id="A0A0E9WYD2"/>
<dbReference type="EMBL" id="GBXM01013942">
    <property type="protein sequence ID" value="JAH94635.1"/>
    <property type="molecule type" value="Transcribed_RNA"/>
</dbReference>
<reference evidence="1" key="1">
    <citation type="submission" date="2014-11" db="EMBL/GenBank/DDBJ databases">
        <authorList>
            <person name="Amaro Gonzalez C."/>
        </authorList>
    </citation>
    <scope>NUCLEOTIDE SEQUENCE</scope>
</reference>
<sequence length="78" mass="9258">MHAFLKNIHFCQTQEEYQCIHVSISVCKVHTIQGNTMNINKLQFHTVCQNYYCLSPIQLLNTENFRHQNQLRPPPKED</sequence>
<evidence type="ECO:0000313" key="1">
    <source>
        <dbReference type="EMBL" id="JAH94635.1"/>
    </source>
</evidence>
<proteinExistence type="predicted"/>
<organism evidence="1">
    <name type="scientific">Anguilla anguilla</name>
    <name type="common">European freshwater eel</name>
    <name type="synonym">Muraena anguilla</name>
    <dbReference type="NCBI Taxonomy" id="7936"/>
    <lineage>
        <taxon>Eukaryota</taxon>
        <taxon>Metazoa</taxon>
        <taxon>Chordata</taxon>
        <taxon>Craniata</taxon>
        <taxon>Vertebrata</taxon>
        <taxon>Euteleostomi</taxon>
        <taxon>Actinopterygii</taxon>
        <taxon>Neopterygii</taxon>
        <taxon>Teleostei</taxon>
        <taxon>Anguilliformes</taxon>
        <taxon>Anguillidae</taxon>
        <taxon>Anguilla</taxon>
    </lineage>
</organism>